<evidence type="ECO:0000313" key="2">
    <source>
        <dbReference type="EMBL" id="GFP96352.1"/>
    </source>
</evidence>
<reference evidence="2" key="1">
    <citation type="submission" date="2020-07" db="EMBL/GenBank/DDBJ databases">
        <title>Ethylene signaling mediates host invasion by parasitic plants.</title>
        <authorList>
            <person name="Yoshida S."/>
        </authorList>
    </citation>
    <scope>NUCLEOTIDE SEQUENCE</scope>
    <source>
        <strain evidence="2">Okayama</strain>
    </source>
</reference>
<evidence type="ECO:0000259" key="1">
    <source>
        <dbReference type="PROSITE" id="PS50104"/>
    </source>
</evidence>
<dbReference type="SMART" id="SM00255">
    <property type="entry name" value="TIR"/>
    <property type="match status" value="1"/>
</dbReference>
<dbReference type="OrthoDB" id="6078042at2759"/>
<dbReference type="InterPro" id="IPR000157">
    <property type="entry name" value="TIR_dom"/>
</dbReference>
<dbReference type="PROSITE" id="PS50104">
    <property type="entry name" value="TIR"/>
    <property type="match status" value="1"/>
</dbReference>
<gene>
    <name evidence="2" type="ORF">PHJA_001779300</name>
</gene>
<keyword evidence="3" id="KW-1185">Reference proteome</keyword>
<feature type="domain" description="TIR" evidence="1">
    <location>
        <begin position="28"/>
        <end position="153"/>
    </location>
</feature>
<sequence>MQRPTPAKITNIPRQIFRYGPKTLTPPRPYDVFISHRSIDTKRNITGLLYHHLNRHRIQPFLDCESMKPGDKIFDKIGAAIQECKVGVAVFSPTYCDSYFCLHELSLMMEAGKKVVPIFCDVKPSELRVKDNGSGSCSAENLDKFRSALEEAKYTVGLSFDTLRGDWPKFLASAADAVIKNLIEVEEERLIREHHK</sequence>
<dbReference type="GO" id="GO:0007165">
    <property type="term" value="P:signal transduction"/>
    <property type="evidence" value="ECO:0007669"/>
    <property type="project" value="InterPro"/>
</dbReference>
<dbReference type="SUPFAM" id="SSF52200">
    <property type="entry name" value="Toll/Interleukin receptor TIR domain"/>
    <property type="match status" value="1"/>
</dbReference>
<dbReference type="EMBL" id="BMAC01000433">
    <property type="protein sequence ID" value="GFP96352.1"/>
    <property type="molecule type" value="Genomic_DNA"/>
</dbReference>
<dbReference type="PANTHER" id="PTHR31008">
    <property type="entry name" value="COP1-INTERACTING PROTEIN-RELATED"/>
    <property type="match status" value="1"/>
</dbReference>
<dbReference type="PANTHER" id="PTHR31008:SF42">
    <property type="entry name" value="TMV RESISTANCE PROTEIN N-LIKE"/>
    <property type="match status" value="1"/>
</dbReference>
<dbReference type="InterPro" id="IPR035897">
    <property type="entry name" value="Toll_tir_struct_dom_sf"/>
</dbReference>
<proteinExistence type="predicted"/>
<dbReference type="Gene3D" id="3.40.50.10140">
    <property type="entry name" value="Toll/interleukin-1 receptor homology (TIR) domain"/>
    <property type="match status" value="1"/>
</dbReference>
<organism evidence="2 3">
    <name type="scientific">Phtheirospermum japonicum</name>
    <dbReference type="NCBI Taxonomy" id="374723"/>
    <lineage>
        <taxon>Eukaryota</taxon>
        <taxon>Viridiplantae</taxon>
        <taxon>Streptophyta</taxon>
        <taxon>Embryophyta</taxon>
        <taxon>Tracheophyta</taxon>
        <taxon>Spermatophyta</taxon>
        <taxon>Magnoliopsida</taxon>
        <taxon>eudicotyledons</taxon>
        <taxon>Gunneridae</taxon>
        <taxon>Pentapetalae</taxon>
        <taxon>asterids</taxon>
        <taxon>lamiids</taxon>
        <taxon>Lamiales</taxon>
        <taxon>Orobanchaceae</taxon>
        <taxon>Orobanchaceae incertae sedis</taxon>
        <taxon>Phtheirospermum</taxon>
    </lineage>
</organism>
<comment type="caution">
    <text evidence="2">The sequence shown here is derived from an EMBL/GenBank/DDBJ whole genome shotgun (WGS) entry which is preliminary data.</text>
</comment>
<dbReference type="AlphaFoldDB" id="A0A830CDD5"/>
<dbReference type="Proteomes" id="UP000653305">
    <property type="component" value="Unassembled WGS sequence"/>
</dbReference>
<dbReference type="Pfam" id="PF01582">
    <property type="entry name" value="TIR"/>
    <property type="match status" value="1"/>
</dbReference>
<accession>A0A830CDD5</accession>
<name>A0A830CDD5_9LAMI</name>
<evidence type="ECO:0000313" key="3">
    <source>
        <dbReference type="Proteomes" id="UP000653305"/>
    </source>
</evidence>
<protein>
    <submittedName>
        <fullName evidence="2">Tmv resistance protein n</fullName>
    </submittedName>
</protein>